<dbReference type="Proteomes" id="UP000184383">
    <property type="component" value="Unassembled WGS sequence"/>
</dbReference>
<dbReference type="VEuPathDB" id="FungiDB:ASPWEDRAFT_395583"/>
<dbReference type="AlphaFoldDB" id="A0A1L9RXW7"/>
<feature type="region of interest" description="Disordered" evidence="1">
    <location>
        <begin position="135"/>
        <end position="162"/>
    </location>
</feature>
<dbReference type="GeneID" id="63750966"/>
<accession>A0A1L9RXW7</accession>
<protein>
    <submittedName>
        <fullName evidence="2">Uncharacterized protein</fullName>
    </submittedName>
</protein>
<dbReference type="EMBL" id="KV878210">
    <property type="protein sequence ID" value="OJJ39791.1"/>
    <property type="molecule type" value="Genomic_DNA"/>
</dbReference>
<gene>
    <name evidence="2" type="ORF">ASPWEDRAFT_395583</name>
</gene>
<evidence type="ECO:0000313" key="2">
    <source>
        <dbReference type="EMBL" id="OJJ39791.1"/>
    </source>
</evidence>
<feature type="compositionally biased region" description="Polar residues" evidence="1">
    <location>
        <begin position="7"/>
        <end position="29"/>
    </location>
</feature>
<dbReference type="OrthoDB" id="76567at2759"/>
<evidence type="ECO:0000313" key="3">
    <source>
        <dbReference type="Proteomes" id="UP000184383"/>
    </source>
</evidence>
<keyword evidence="3" id="KW-1185">Reference proteome</keyword>
<reference evidence="3" key="1">
    <citation type="journal article" date="2017" name="Genome Biol.">
        <title>Comparative genomics reveals high biological diversity and specific adaptations in the industrially and medically important fungal genus Aspergillus.</title>
        <authorList>
            <person name="de Vries R.P."/>
            <person name="Riley R."/>
            <person name="Wiebenga A."/>
            <person name="Aguilar-Osorio G."/>
            <person name="Amillis S."/>
            <person name="Uchima C.A."/>
            <person name="Anderluh G."/>
            <person name="Asadollahi M."/>
            <person name="Askin M."/>
            <person name="Barry K."/>
            <person name="Battaglia E."/>
            <person name="Bayram O."/>
            <person name="Benocci T."/>
            <person name="Braus-Stromeyer S.A."/>
            <person name="Caldana C."/>
            <person name="Canovas D."/>
            <person name="Cerqueira G.C."/>
            <person name="Chen F."/>
            <person name="Chen W."/>
            <person name="Choi C."/>
            <person name="Clum A."/>
            <person name="Dos Santos R.A."/>
            <person name="Damasio A.R."/>
            <person name="Diallinas G."/>
            <person name="Emri T."/>
            <person name="Fekete E."/>
            <person name="Flipphi M."/>
            <person name="Freyberg S."/>
            <person name="Gallo A."/>
            <person name="Gournas C."/>
            <person name="Habgood R."/>
            <person name="Hainaut M."/>
            <person name="Harispe M.L."/>
            <person name="Henrissat B."/>
            <person name="Hilden K.S."/>
            <person name="Hope R."/>
            <person name="Hossain A."/>
            <person name="Karabika E."/>
            <person name="Karaffa L."/>
            <person name="Karanyi Z."/>
            <person name="Krasevec N."/>
            <person name="Kuo A."/>
            <person name="Kusch H."/>
            <person name="LaButti K."/>
            <person name="Lagendijk E.L."/>
            <person name="Lapidus A."/>
            <person name="Levasseur A."/>
            <person name="Lindquist E."/>
            <person name="Lipzen A."/>
            <person name="Logrieco A.F."/>
            <person name="MacCabe A."/>
            <person name="Maekelae M.R."/>
            <person name="Malavazi I."/>
            <person name="Melin P."/>
            <person name="Meyer V."/>
            <person name="Mielnichuk N."/>
            <person name="Miskei M."/>
            <person name="Molnar A.P."/>
            <person name="Mule G."/>
            <person name="Ngan C.Y."/>
            <person name="Orejas M."/>
            <person name="Orosz E."/>
            <person name="Ouedraogo J.P."/>
            <person name="Overkamp K.M."/>
            <person name="Park H.-S."/>
            <person name="Perrone G."/>
            <person name="Piumi F."/>
            <person name="Punt P.J."/>
            <person name="Ram A.F."/>
            <person name="Ramon A."/>
            <person name="Rauscher S."/>
            <person name="Record E."/>
            <person name="Riano-Pachon D.M."/>
            <person name="Robert V."/>
            <person name="Roehrig J."/>
            <person name="Ruller R."/>
            <person name="Salamov A."/>
            <person name="Salih N.S."/>
            <person name="Samson R.A."/>
            <person name="Sandor E."/>
            <person name="Sanguinetti M."/>
            <person name="Schuetze T."/>
            <person name="Sepcic K."/>
            <person name="Shelest E."/>
            <person name="Sherlock G."/>
            <person name="Sophianopoulou V."/>
            <person name="Squina F.M."/>
            <person name="Sun H."/>
            <person name="Susca A."/>
            <person name="Todd R.B."/>
            <person name="Tsang A."/>
            <person name="Unkles S.E."/>
            <person name="van de Wiele N."/>
            <person name="van Rossen-Uffink D."/>
            <person name="Oliveira J.V."/>
            <person name="Vesth T.C."/>
            <person name="Visser J."/>
            <person name="Yu J.-H."/>
            <person name="Zhou M."/>
            <person name="Andersen M.R."/>
            <person name="Archer D.B."/>
            <person name="Baker S.E."/>
            <person name="Benoit I."/>
            <person name="Brakhage A.A."/>
            <person name="Braus G.H."/>
            <person name="Fischer R."/>
            <person name="Frisvad J.C."/>
            <person name="Goldman G.H."/>
            <person name="Houbraken J."/>
            <person name="Oakley B."/>
            <person name="Pocsi I."/>
            <person name="Scazzocchio C."/>
            <person name="Seiboth B."/>
            <person name="vanKuyk P.A."/>
            <person name="Wortman J."/>
            <person name="Dyer P.S."/>
            <person name="Grigoriev I.V."/>
        </authorList>
    </citation>
    <scope>NUCLEOTIDE SEQUENCE [LARGE SCALE GENOMIC DNA]</scope>
    <source>
        <strain evidence="3">DTO 134E9</strain>
    </source>
</reference>
<feature type="region of interest" description="Disordered" evidence="1">
    <location>
        <begin position="1"/>
        <end position="29"/>
    </location>
</feature>
<evidence type="ECO:0000256" key="1">
    <source>
        <dbReference type="SAM" id="MobiDB-lite"/>
    </source>
</evidence>
<organism evidence="2 3">
    <name type="scientific">Aspergillus wentii DTO 134E9</name>
    <dbReference type="NCBI Taxonomy" id="1073089"/>
    <lineage>
        <taxon>Eukaryota</taxon>
        <taxon>Fungi</taxon>
        <taxon>Dikarya</taxon>
        <taxon>Ascomycota</taxon>
        <taxon>Pezizomycotina</taxon>
        <taxon>Eurotiomycetes</taxon>
        <taxon>Eurotiomycetidae</taxon>
        <taxon>Eurotiales</taxon>
        <taxon>Aspergillaceae</taxon>
        <taxon>Aspergillus</taxon>
        <taxon>Aspergillus subgen. Cremei</taxon>
    </lineage>
</organism>
<sequence length="312" mass="35273">MDPATATDISPSSSYLTSTTRPISEMTSNSTDQVSEFLSCLPEETPKVIASTLRAVNSALQQNLDADGNPRSEYVVVSYVGPQVVEQLVNNRGVNMRMFYDEELRTLIVKLPMRPHEILIQRFNYMFLRESERQGDEESIDATGSETVEESPYAKEGDSGFLPRRFIPGRDPKWPTVVLEVGLSQGLEELRRCARWWLGTSNGLVKVVIIASIHRTQPQIIFEKWKLQPVQPNHPYGLRILGPGTPAKIQEITIFRRNNTTVTTGAPLVVQFEHIFLTPPSGTQQDYIFTAKQLEGIAERVWEKQRFVPMPI</sequence>
<dbReference type="RefSeq" id="XP_040693467.1">
    <property type="nucleotide sequence ID" value="XM_040835118.1"/>
</dbReference>
<proteinExistence type="predicted"/>
<name>A0A1L9RXW7_ASPWE</name>